<keyword id="KW-0903">Direct protein sequencing</keyword>
<sequence length="15" mass="1608">GLFGGRKHGGLFTFN</sequence>
<reference key="1">
    <citation type="journal article" date="1995" name="J. Cell Sci.">
        <title>Identification of major proteins associated with Dictyostelium discoideum endocytic vesicles.</title>
        <authorList>
            <person name="Adessi C."/>
            <person name="Chapel A."/>
            <person name="Vincon M."/>
            <person name="Rabilloud T."/>
            <person name="Klein G."/>
            <person name="Satre M."/>
            <person name="Garin J."/>
        </authorList>
    </citation>
    <scope>PROTEIN SEQUENCE</scope>
</reference>
<proteinExistence type="evidence at protein level"/>
<protein>
    <submittedName>
        <fullName>V-ATPase D-subunit</fullName>
    </submittedName>
</protein>
<organism>
    <name type="scientific">Dictyostelium discoideum</name>
    <name type="common">Social amoeba</name>
    <dbReference type="NCBI Taxonomy" id="44689"/>
    <lineage>
        <taxon>Eukaryota</taxon>
        <taxon>Amoebozoa</taxon>
        <taxon>Evosea</taxon>
        <taxon>Eumycetozoa</taxon>
        <taxon>Dictyostelia</taxon>
        <taxon>Dictyosteliales</taxon>
        <taxon>Dictyosteliaceae</taxon>
        <taxon>Dictyostelium</taxon>
    </lineage>
</organism>
<name>Q9TWF3_DICDI</name>
<accession>Q9TWF3</accession>